<feature type="compositionally biased region" description="Low complexity" evidence="1">
    <location>
        <begin position="490"/>
        <end position="507"/>
    </location>
</feature>
<evidence type="ECO:0000313" key="3">
    <source>
        <dbReference type="EMBL" id="KAK4158576.1"/>
    </source>
</evidence>
<reference evidence="3" key="1">
    <citation type="journal article" date="2023" name="Mol. Phylogenet. Evol.">
        <title>Genome-scale phylogeny and comparative genomics of the fungal order Sordariales.</title>
        <authorList>
            <person name="Hensen N."/>
            <person name="Bonometti L."/>
            <person name="Westerberg I."/>
            <person name="Brannstrom I.O."/>
            <person name="Guillou S."/>
            <person name="Cros-Aarteil S."/>
            <person name="Calhoun S."/>
            <person name="Haridas S."/>
            <person name="Kuo A."/>
            <person name="Mondo S."/>
            <person name="Pangilinan J."/>
            <person name="Riley R."/>
            <person name="LaButti K."/>
            <person name="Andreopoulos B."/>
            <person name="Lipzen A."/>
            <person name="Chen C."/>
            <person name="Yan M."/>
            <person name="Daum C."/>
            <person name="Ng V."/>
            <person name="Clum A."/>
            <person name="Steindorff A."/>
            <person name="Ohm R.A."/>
            <person name="Martin F."/>
            <person name="Silar P."/>
            <person name="Natvig D.O."/>
            <person name="Lalanne C."/>
            <person name="Gautier V."/>
            <person name="Ament-Velasquez S.L."/>
            <person name="Kruys A."/>
            <person name="Hutchinson M.I."/>
            <person name="Powell A.J."/>
            <person name="Barry K."/>
            <person name="Miller A.N."/>
            <person name="Grigoriev I.V."/>
            <person name="Debuchy R."/>
            <person name="Gladieux P."/>
            <person name="Hiltunen Thoren M."/>
            <person name="Johannesson H."/>
        </authorList>
    </citation>
    <scope>NUCLEOTIDE SEQUENCE</scope>
    <source>
        <strain evidence="3">CBS 538.74</strain>
    </source>
</reference>
<evidence type="ECO:0000313" key="4">
    <source>
        <dbReference type="Proteomes" id="UP001302745"/>
    </source>
</evidence>
<dbReference type="PANTHER" id="PTHR11188">
    <property type="entry name" value="ARRESTIN DOMAIN CONTAINING PROTEIN"/>
    <property type="match status" value="1"/>
</dbReference>
<dbReference type="InterPro" id="IPR014752">
    <property type="entry name" value="Arrestin-like_C"/>
</dbReference>
<dbReference type="GO" id="GO:0031625">
    <property type="term" value="F:ubiquitin protein ligase binding"/>
    <property type="evidence" value="ECO:0007669"/>
    <property type="project" value="TreeGrafter"/>
</dbReference>
<accession>A0AAN6VXF6</accession>
<dbReference type="Proteomes" id="UP001302745">
    <property type="component" value="Unassembled WGS sequence"/>
</dbReference>
<dbReference type="GO" id="GO:0070086">
    <property type="term" value="P:ubiquitin-dependent endocytosis"/>
    <property type="evidence" value="ECO:0007669"/>
    <property type="project" value="TreeGrafter"/>
</dbReference>
<dbReference type="InterPro" id="IPR050357">
    <property type="entry name" value="Arrestin_domain-protein"/>
</dbReference>
<evidence type="ECO:0000256" key="1">
    <source>
        <dbReference type="SAM" id="MobiDB-lite"/>
    </source>
</evidence>
<dbReference type="PANTHER" id="PTHR11188:SF166">
    <property type="entry name" value="ARRESTIN (OR S-ANTIGEN), N-TERMINAL DOMAIN PROTEIN (AFU_ORTHOLOGUE AFUA_7G02050)"/>
    <property type="match status" value="1"/>
</dbReference>
<dbReference type="AlphaFoldDB" id="A0AAN6VXF6"/>
<protein>
    <recommendedName>
        <fullName evidence="2">Arrestin-like N-terminal domain-containing protein</fullName>
    </recommendedName>
</protein>
<dbReference type="Pfam" id="PF00339">
    <property type="entry name" value="Arrestin_N"/>
    <property type="match status" value="1"/>
</dbReference>
<feature type="region of interest" description="Disordered" evidence="1">
    <location>
        <begin position="448"/>
        <end position="557"/>
    </location>
</feature>
<feature type="compositionally biased region" description="Low complexity" evidence="1">
    <location>
        <begin position="461"/>
        <end position="477"/>
    </location>
</feature>
<dbReference type="GO" id="GO:0005886">
    <property type="term" value="C:plasma membrane"/>
    <property type="evidence" value="ECO:0007669"/>
    <property type="project" value="TreeGrafter"/>
</dbReference>
<name>A0AAN6VXF6_9PEZI</name>
<dbReference type="EMBL" id="MU856838">
    <property type="protein sequence ID" value="KAK4158576.1"/>
    <property type="molecule type" value="Genomic_DNA"/>
</dbReference>
<organism evidence="3 4">
    <name type="scientific">Chaetomidium leptoderma</name>
    <dbReference type="NCBI Taxonomy" id="669021"/>
    <lineage>
        <taxon>Eukaryota</taxon>
        <taxon>Fungi</taxon>
        <taxon>Dikarya</taxon>
        <taxon>Ascomycota</taxon>
        <taxon>Pezizomycotina</taxon>
        <taxon>Sordariomycetes</taxon>
        <taxon>Sordariomycetidae</taxon>
        <taxon>Sordariales</taxon>
        <taxon>Chaetomiaceae</taxon>
        <taxon>Chaetomidium</taxon>
    </lineage>
</organism>
<feature type="domain" description="Arrestin-like N-terminal" evidence="2">
    <location>
        <begin position="4"/>
        <end position="119"/>
    </location>
</feature>
<dbReference type="Gene3D" id="2.60.40.640">
    <property type="match status" value="1"/>
</dbReference>
<proteinExistence type="predicted"/>
<sequence>MSIRVILDNPPEFYTNLDDIRGQVLLTLSRHEHVGAIVVKLEGEARTALGIPPDNPGVGLASRERGPSGDTLHENHKILYKVGQVFPDEKAPPAASPYVLNPGQHRFPFQFKFPFNNACGNTEAMARIGGVVSTGGIFGVGIRVMDGTKQLMYTHVTKTLPPSFTGFPGEAEIRYFVKVTVQRPGIFKENWRYQMGLKFLPIEPPRPPKSNQEAYARRPFTFHPKSPSPVPYQKKRSSFFGRSGGPSTPVAGSPGSPNLRPPADGLSNGPPSPTATATAPSVEMSARLPHPATLTCNKPIPLRIIAKKMVPAHAEVYIIAMQIDLIGKTTVRCQTLANTEVNRWVIMARHGLSVLASKPEDPVGTEFTVPAALWNDYPLPNTVMPSFITCNLSRDYQLEVKLGLAWGKPSARSNRGKTKNPSDLPQELHLPLHFSTIQVYSGLTPPPALVEAMRHGRGGRTSRPTQQQPAPSPATAAAPPPPPSLPPRPAAQQQQPPDALYPPQLQPGQAPPYDDAPPTYQEAMAEEMTGPVFPSTARPAYSGVTNENEPSSLPEKN</sequence>
<feature type="region of interest" description="Disordered" evidence="1">
    <location>
        <begin position="220"/>
        <end position="280"/>
    </location>
</feature>
<dbReference type="CDD" id="cd22952">
    <property type="entry name" value="ART10-like"/>
    <property type="match status" value="1"/>
</dbReference>
<comment type="caution">
    <text evidence="3">The sequence shown here is derived from an EMBL/GenBank/DDBJ whole genome shotgun (WGS) entry which is preliminary data.</text>
</comment>
<reference evidence="3" key="2">
    <citation type="submission" date="2023-05" db="EMBL/GenBank/DDBJ databases">
        <authorList>
            <consortium name="Lawrence Berkeley National Laboratory"/>
            <person name="Steindorff A."/>
            <person name="Hensen N."/>
            <person name="Bonometti L."/>
            <person name="Westerberg I."/>
            <person name="Brannstrom I.O."/>
            <person name="Guillou S."/>
            <person name="Cros-Aarteil S."/>
            <person name="Calhoun S."/>
            <person name="Haridas S."/>
            <person name="Kuo A."/>
            <person name="Mondo S."/>
            <person name="Pangilinan J."/>
            <person name="Riley R."/>
            <person name="Labutti K."/>
            <person name="Andreopoulos B."/>
            <person name="Lipzen A."/>
            <person name="Chen C."/>
            <person name="Yanf M."/>
            <person name="Daum C."/>
            <person name="Ng V."/>
            <person name="Clum A."/>
            <person name="Ohm R."/>
            <person name="Martin F."/>
            <person name="Silar P."/>
            <person name="Natvig D."/>
            <person name="Lalanne C."/>
            <person name="Gautier V."/>
            <person name="Ament-Velasquez S.L."/>
            <person name="Kruys A."/>
            <person name="Hutchinson M.I."/>
            <person name="Powell A.J."/>
            <person name="Barry K."/>
            <person name="Miller A.N."/>
            <person name="Grigoriev I.V."/>
            <person name="Debuchy R."/>
            <person name="Gladieux P."/>
            <person name="Thoren M.H."/>
            <person name="Johannesson H."/>
        </authorList>
    </citation>
    <scope>NUCLEOTIDE SEQUENCE</scope>
    <source>
        <strain evidence="3">CBS 538.74</strain>
    </source>
</reference>
<keyword evidence="4" id="KW-1185">Reference proteome</keyword>
<dbReference type="InterPro" id="IPR011021">
    <property type="entry name" value="Arrestin-like_N"/>
</dbReference>
<gene>
    <name evidence="3" type="ORF">C8A00DRAFT_39292</name>
</gene>
<dbReference type="GO" id="GO:0005829">
    <property type="term" value="C:cytosol"/>
    <property type="evidence" value="ECO:0007669"/>
    <property type="project" value="TreeGrafter"/>
</dbReference>
<feature type="compositionally biased region" description="Pro residues" evidence="1">
    <location>
        <begin position="478"/>
        <end position="489"/>
    </location>
</feature>
<dbReference type="GO" id="GO:0030674">
    <property type="term" value="F:protein-macromolecule adaptor activity"/>
    <property type="evidence" value="ECO:0007669"/>
    <property type="project" value="TreeGrafter"/>
</dbReference>
<evidence type="ECO:0000259" key="2">
    <source>
        <dbReference type="Pfam" id="PF00339"/>
    </source>
</evidence>